<sequence>MDLKIFLIIIFLSFSKLTNVLSIENKGNNDTTEDFRNISIQSRQKILSSGQNSIKFYPYPKKYQIPNYIKYGMYGQPNFYKPAYYYPNQVYPNFQKYGSPNDQKYGSPNITQSIMDVLYSVARNDDLQCIPRILCEMTTGTFNGRQIGTNLPLNIDMQSLLGFLSSLNGLSISPLVYFGRAALLGYTSKGNKGSCTSAYPNCPSDADKLVQYLNNYNGGFFRFFNGLNQQSYVPHQHNDAFYNNFGQNYYGSKSSAERRIQNKPIVYIPSNSIEQNSIFKFPEEQSNYRKSKTLLQSSDNFNNVFKQPGNPLIFPNYNNEYLKESHNPLYSHSVKQFEKPDPNHKASLLIFPDRTGTGELIVDSAEFEKDHVAYEDDDIKIKYNNYQNHITKNSNYYRNMYGRFAFPDNLA</sequence>
<organism evidence="2 3">
    <name type="scientific">Diabrotica virgifera virgifera</name>
    <name type="common">western corn rootworm</name>
    <dbReference type="NCBI Taxonomy" id="50390"/>
    <lineage>
        <taxon>Eukaryota</taxon>
        <taxon>Metazoa</taxon>
        <taxon>Ecdysozoa</taxon>
        <taxon>Arthropoda</taxon>
        <taxon>Hexapoda</taxon>
        <taxon>Insecta</taxon>
        <taxon>Pterygota</taxon>
        <taxon>Neoptera</taxon>
        <taxon>Endopterygota</taxon>
        <taxon>Coleoptera</taxon>
        <taxon>Polyphaga</taxon>
        <taxon>Cucujiformia</taxon>
        <taxon>Chrysomeloidea</taxon>
        <taxon>Chrysomelidae</taxon>
        <taxon>Galerucinae</taxon>
        <taxon>Diabroticina</taxon>
        <taxon>Diabroticites</taxon>
        <taxon>Diabrotica</taxon>
    </lineage>
</organism>
<evidence type="ECO:0000313" key="3">
    <source>
        <dbReference type="Proteomes" id="UP001652700"/>
    </source>
</evidence>
<keyword evidence="1" id="KW-0732">Signal</keyword>
<dbReference type="RefSeq" id="XP_050497235.1">
    <property type="nucleotide sequence ID" value="XM_050641278.1"/>
</dbReference>
<name>A0ABM5JH18_DIAVI</name>
<protein>
    <submittedName>
        <fullName evidence="2">Uncharacterized protein</fullName>
    </submittedName>
</protein>
<proteinExistence type="predicted"/>
<reference evidence="2" key="1">
    <citation type="submission" date="2025-05" db="UniProtKB">
        <authorList>
            <consortium name="EnsemblMetazoa"/>
        </authorList>
    </citation>
    <scope>IDENTIFICATION</scope>
</reference>
<dbReference type="Proteomes" id="UP001652700">
    <property type="component" value="Unplaced"/>
</dbReference>
<keyword evidence="3" id="KW-1185">Reference proteome</keyword>
<feature type="signal peptide" evidence="1">
    <location>
        <begin position="1"/>
        <end position="22"/>
    </location>
</feature>
<dbReference type="GeneID" id="126878523"/>
<feature type="chain" id="PRO_5046807566" evidence="1">
    <location>
        <begin position="23"/>
        <end position="411"/>
    </location>
</feature>
<dbReference type="EnsemblMetazoa" id="XM_050641278.1">
    <property type="protein sequence ID" value="XP_050497235.1"/>
    <property type="gene ID" value="LOC126878523"/>
</dbReference>
<evidence type="ECO:0000313" key="2">
    <source>
        <dbReference type="EnsemblMetazoa" id="XP_050497235.1"/>
    </source>
</evidence>
<accession>A0ABM5JH18</accession>
<evidence type="ECO:0000256" key="1">
    <source>
        <dbReference type="SAM" id="SignalP"/>
    </source>
</evidence>